<keyword evidence="5 8" id="KW-0371">Homeobox</keyword>
<evidence type="ECO:0000256" key="9">
    <source>
        <dbReference type="SAM" id="MobiDB-lite"/>
    </source>
</evidence>
<evidence type="ECO:0000256" key="8">
    <source>
        <dbReference type="PROSITE-ProRule" id="PRU00108"/>
    </source>
</evidence>
<evidence type="ECO:0000256" key="7">
    <source>
        <dbReference type="ARBA" id="ARBA00023242"/>
    </source>
</evidence>
<proteinExistence type="inferred from homology"/>
<dbReference type="InterPro" id="IPR008422">
    <property type="entry name" value="KN_HD"/>
</dbReference>
<dbReference type="Gene3D" id="1.10.10.60">
    <property type="entry name" value="Homeodomain-like"/>
    <property type="match status" value="1"/>
</dbReference>
<comment type="caution">
    <text evidence="11">The sequence shown here is derived from an EMBL/GenBank/DDBJ whole genome shotgun (WGS) entry which is preliminary data.</text>
</comment>
<feature type="region of interest" description="Disordered" evidence="9">
    <location>
        <begin position="17"/>
        <end position="38"/>
    </location>
</feature>
<evidence type="ECO:0000259" key="10">
    <source>
        <dbReference type="PROSITE" id="PS50071"/>
    </source>
</evidence>
<dbReference type="InterPro" id="IPR009057">
    <property type="entry name" value="Homeodomain-like_sf"/>
</dbReference>
<dbReference type="PANTHER" id="PTHR11850">
    <property type="entry name" value="HOMEOBOX PROTEIN TRANSCRIPTION FACTORS"/>
    <property type="match status" value="1"/>
</dbReference>
<feature type="domain" description="Homeobox" evidence="10">
    <location>
        <begin position="368"/>
        <end position="431"/>
    </location>
</feature>
<feature type="compositionally biased region" description="Polar residues" evidence="9">
    <location>
        <begin position="23"/>
        <end position="35"/>
    </location>
</feature>
<dbReference type="Pfam" id="PF07526">
    <property type="entry name" value="POX"/>
    <property type="match status" value="1"/>
</dbReference>
<evidence type="ECO:0000313" key="12">
    <source>
        <dbReference type="Proteomes" id="UP001412067"/>
    </source>
</evidence>
<keyword evidence="4 8" id="KW-0238">DNA-binding</keyword>
<comment type="similarity">
    <text evidence="2">Belongs to the TALE/BELL homeobox family.</text>
</comment>
<gene>
    <name evidence="11" type="primary">BLH9</name>
    <name evidence="11" type="ORF">KSP40_PGU003429</name>
</gene>
<feature type="compositionally biased region" description="Low complexity" evidence="9">
    <location>
        <begin position="210"/>
        <end position="223"/>
    </location>
</feature>
<dbReference type="SMART" id="SM00389">
    <property type="entry name" value="HOX"/>
    <property type="match status" value="1"/>
</dbReference>
<evidence type="ECO:0000256" key="3">
    <source>
        <dbReference type="ARBA" id="ARBA00023015"/>
    </source>
</evidence>
<comment type="subcellular location">
    <subcellularLocation>
        <location evidence="1 8">Nucleus</location>
    </subcellularLocation>
</comment>
<sequence>MFRPEPHVAQHIRREKLRVHDPSSFQPQLDFSGTESSSSSFLNPFEPAPVAAAAACGGTIWNASLLPSAADVHLPSFPFSPYSLHEDISPLLAPPPPPDGGSELLLLPSYVTNPSSVWTTRSRGGESQGALALSLASNPPSGPFASCGDRWLPIQGIGGARPTAGPLGPFTGYAAILKGSKFLKPAQQLLDEFCHAVTGSRAGKLYDTGSSGPASSSSLQSSSEPAGVEACGGHARGGGGRLHQRPEFEHMKTKLLYMQEEVCKRYKQYHQQMQMVVSSFETVAGLSSATPYTTLALKAVSKHFRCLKSAISDQLRHVCNVLGEEFMASSPTSCKNDSLAFPKQKYVDPNLRRQKSNDGSLGFSDNSHPVWRPQRGLPERAVSVLRAWLFDHFLHPYPTDTDKHMLATQTGLSRNQVSNWFINARVRLWKPMVEEIHSLETKGMAGMDLNSSIKSLDKSAVDQRSDGQQSKPAVGGSESGELIIEKSARCAEPWHPDKRSRMEECAMDAAGLMSFAYQGAMDIGGLGAVSLTLGLRQGEGLQQHQQRQEEEQQLRRFGHQMLHDFVG</sequence>
<dbReference type="EMBL" id="JBBWWR010000007">
    <property type="protein sequence ID" value="KAK8963270.1"/>
    <property type="molecule type" value="Genomic_DNA"/>
</dbReference>
<dbReference type="Proteomes" id="UP001412067">
    <property type="component" value="Unassembled WGS sequence"/>
</dbReference>
<keyword evidence="3" id="KW-0805">Transcription regulation</keyword>
<feature type="region of interest" description="Disordered" evidence="9">
    <location>
        <begin position="207"/>
        <end position="243"/>
    </location>
</feature>
<dbReference type="PROSITE" id="PS50071">
    <property type="entry name" value="HOMEOBOX_2"/>
    <property type="match status" value="1"/>
</dbReference>
<evidence type="ECO:0000256" key="1">
    <source>
        <dbReference type="ARBA" id="ARBA00004123"/>
    </source>
</evidence>
<keyword evidence="12" id="KW-1185">Reference proteome</keyword>
<dbReference type="Pfam" id="PF05920">
    <property type="entry name" value="Homeobox_KN"/>
    <property type="match status" value="1"/>
</dbReference>
<evidence type="ECO:0000256" key="2">
    <source>
        <dbReference type="ARBA" id="ARBA00006454"/>
    </source>
</evidence>
<dbReference type="CDD" id="cd00086">
    <property type="entry name" value="homeodomain"/>
    <property type="match status" value="1"/>
</dbReference>
<organism evidence="11 12">
    <name type="scientific">Platanthera guangdongensis</name>
    <dbReference type="NCBI Taxonomy" id="2320717"/>
    <lineage>
        <taxon>Eukaryota</taxon>
        <taxon>Viridiplantae</taxon>
        <taxon>Streptophyta</taxon>
        <taxon>Embryophyta</taxon>
        <taxon>Tracheophyta</taxon>
        <taxon>Spermatophyta</taxon>
        <taxon>Magnoliopsida</taxon>
        <taxon>Liliopsida</taxon>
        <taxon>Asparagales</taxon>
        <taxon>Orchidaceae</taxon>
        <taxon>Orchidoideae</taxon>
        <taxon>Orchideae</taxon>
        <taxon>Orchidinae</taxon>
        <taxon>Platanthera</taxon>
    </lineage>
</organism>
<feature type="DNA-binding region" description="Homeobox" evidence="8">
    <location>
        <begin position="370"/>
        <end position="432"/>
    </location>
</feature>
<keyword evidence="7 8" id="KW-0539">Nucleus</keyword>
<dbReference type="InterPro" id="IPR050224">
    <property type="entry name" value="TALE_homeobox"/>
</dbReference>
<evidence type="ECO:0000256" key="5">
    <source>
        <dbReference type="ARBA" id="ARBA00023155"/>
    </source>
</evidence>
<evidence type="ECO:0000256" key="4">
    <source>
        <dbReference type="ARBA" id="ARBA00023125"/>
    </source>
</evidence>
<reference evidence="11 12" key="1">
    <citation type="journal article" date="2022" name="Nat. Plants">
        <title>Genomes of leafy and leafless Platanthera orchids illuminate the evolution of mycoheterotrophy.</title>
        <authorList>
            <person name="Li M.H."/>
            <person name="Liu K.W."/>
            <person name="Li Z."/>
            <person name="Lu H.C."/>
            <person name="Ye Q.L."/>
            <person name="Zhang D."/>
            <person name="Wang J.Y."/>
            <person name="Li Y.F."/>
            <person name="Zhong Z.M."/>
            <person name="Liu X."/>
            <person name="Yu X."/>
            <person name="Liu D.K."/>
            <person name="Tu X.D."/>
            <person name="Liu B."/>
            <person name="Hao Y."/>
            <person name="Liao X.Y."/>
            <person name="Jiang Y.T."/>
            <person name="Sun W.H."/>
            <person name="Chen J."/>
            <person name="Chen Y.Q."/>
            <person name="Ai Y."/>
            <person name="Zhai J.W."/>
            <person name="Wu S.S."/>
            <person name="Zhou Z."/>
            <person name="Hsiao Y.Y."/>
            <person name="Wu W.L."/>
            <person name="Chen Y.Y."/>
            <person name="Lin Y.F."/>
            <person name="Hsu J.L."/>
            <person name="Li C.Y."/>
            <person name="Wang Z.W."/>
            <person name="Zhao X."/>
            <person name="Zhong W.Y."/>
            <person name="Ma X.K."/>
            <person name="Ma L."/>
            <person name="Huang J."/>
            <person name="Chen G.Z."/>
            <person name="Huang M.Z."/>
            <person name="Huang L."/>
            <person name="Peng D.H."/>
            <person name="Luo Y.B."/>
            <person name="Zou S.Q."/>
            <person name="Chen S.P."/>
            <person name="Lan S."/>
            <person name="Tsai W.C."/>
            <person name="Van de Peer Y."/>
            <person name="Liu Z.J."/>
        </authorList>
    </citation>
    <scope>NUCLEOTIDE SEQUENCE [LARGE SCALE GENOMIC DNA]</scope>
    <source>
        <strain evidence="11">Lor288</strain>
    </source>
</reference>
<dbReference type="InterPro" id="IPR001356">
    <property type="entry name" value="HD"/>
</dbReference>
<dbReference type="InterPro" id="IPR006563">
    <property type="entry name" value="POX_dom"/>
</dbReference>
<feature type="region of interest" description="Disordered" evidence="9">
    <location>
        <begin position="458"/>
        <end position="479"/>
    </location>
</feature>
<evidence type="ECO:0000256" key="6">
    <source>
        <dbReference type="ARBA" id="ARBA00023163"/>
    </source>
</evidence>
<name>A0ABR2MGZ3_9ASPA</name>
<evidence type="ECO:0000313" key="11">
    <source>
        <dbReference type="EMBL" id="KAK8963270.1"/>
    </source>
</evidence>
<keyword evidence="6" id="KW-0804">Transcription</keyword>
<accession>A0ABR2MGZ3</accession>
<dbReference type="SMART" id="SM00574">
    <property type="entry name" value="POX"/>
    <property type="match status" value="1"/>
</dbReference>
<protein>
    <submittedName>
        <fullName evidence="11">BEL1-like homeodomain protein 9</fullName>
    </submittedName>
</protein>
<dbReference type="SUPFAM" id="SSF46689">
    <property type="entry name" value="Homeodomain-like"/>
    <property type="match status" value="1"/>
</dbReference>